<feature type="transmembrane region" description="Helical" evidence="1">
    <location>
        <begin position="219"/>
        <end position="240"/>
    </location>
</feature>
<dbReference type="EMBL" id="CP006585">
    <property type="protein sequence ID" value="AGW14098.1"/>
    <property type="molecule type" value="Genomic_DNA"/>
</dbReference>
<dbReference type="KEGG" id="dgg:DGI_2345"/>
<keyword evidence="1" id="KW-0472">Membrane</keyword>
<feature type="transmembrane region" description="Helical" evidence="1">
    <location>
        <begin position="125"/>
        <end position="153"/>
    </location>
</feature>
<evidence type="ECO:0008006" key="4">
    <source>
        <dbReference type="Google" id="ProtNLM"/>
    </source>
</evidence>
<protein>
    <recommendedName>
        <fullName evidence="4">Glycerophosphoryl diester phosphodiesterase membrane domain-containing protein</fullName>
    </recommendedName>
</protein>
<feature type="transmembrane region" description="Helical" evidence="1">
    <location>
        <begin position="184"/>
        <end position="207"/>
    </location>
</feature>
<evidence type="ECO:0000313" key="2">
    <source>
        <dbReference type="EMBL" id="AGW14098.1"/>
    </source>
</evidence>
<keyword evidence="1" id="KW-1133">Transmembrane helix</keyword>
<feature type="transmembrane region" description="Helical" evidence="1">
    <location>
        <begin position="77"/>
        <end position="104"/>
    </location>
</feature>
<evidence type="ECO:0000313" key="3">
    <source>
        <dbReference type="Proteomes" id="UP000016587"/>
    </source>
</evidence>
<dbReference type="HOGENOM" id="CLU_1080634_0_0_7"/>
<organism evidence="2 3">
    <name type="scientific">Megalodesulfovibrio gigas (strain ATCC 19364 / DSM 1382 / NCIMB 9332 / VKM B-1759)</name>
    <name type="common">Desulfovibrio gigas</name>
    <dbReference type="NCBI Taxonomy" id="1121448"/>
    <lineage>
        <taxon>Bacteria</taxon>
        <taxon>Pseudomonadati</taxon>
        <taxon>Thermodesulfobacteriota</taxon>
        <taxon>Desulfovibrionia</taxon>
        <taxon>Desulfovibrionales</taxon>
        <taxon>Desulfovibrionaceae</taxon>
        <taxon>Megalodesulfovibrio</taxon>
    </lineage>
</organism>
<dbReference type="PATRIC" id="fig|1121448.10.peg.2298"/>
<keyword evidence="1" id="KW-0812">Transmembrane</keyword>
<gene>
    <name evidence="2" type="ORF">DGI_2345</name>
</gene>
<reference evidence="3" key="2">
    <citation type="submission" date="2013-07" db="EMBL/GenBank/DDBJ databases">
        <authorList>
            <person name="Morais-Silva F.O."/>
            <person name="Rezende A.M."/>
            <person name="Pimentel C."/>
            <person name="Resende D.M."/>
            <person name="Santos C.I."/>
            <person name="Clemente C."/>
            <person name="de Oliveira L.M."/>
            <person name="da Silva S.M."/>
            <person name="Costa D.A."/>
            <person name="Varela-Raposo A."/>
            <person name="Horacio E.C.A."/>
            <person name="Matos M."/>
            <person name="Flores O."/>
            <person name="Ruiz J.C."/>
            <person name="Rodrigues-Pousada C."/>
        </authorList>
    </citation>
    <scope>NUCLEOTIDE SEQUENCE [LARGE SCALE GENOMIC DNA]</scope>
    <source>
        <strain evidence="3">ATCC 19364 / DSM 1382 / NCIMB 9332 / VKM B-1759</strain>
    </source>
</reference>
<dbReference type="STRING" id="1121448.DGI_2345"/>
<evidence type="ECO:0000256" key="1">
    <source>
        <dbReference type="SAM" id="Phobius"/>
    </source>
</evidence>
<reference evidence="2 3" key="1">
    <citation type="journal article" date="2013" name="J. Bacteriol.">
        <title>Roles of HynAB and Ech, the only two hydrogenases found in the model sulfate reducer Desulfovibrio gigas.</title>
        <authorList>
            <person name="Morais-Silva F.O."/>
            <person name="Santos C.I."/>
            <person name="Rodrigues R."/>
            <person name="Pereira I.A."/>
            <person name="Rodrigues-Pousada C."/>
        </authorList>
    </citation>
    <scope>NUCLEOTIDE SEQUENCE [LARGE SCALE GENOMIC DNA]</scope>
    <source>
        <strain evidence="3">ATCC 19364 / DSM 1382 / NCIMB 9332 / VKM B-1759</strain>
    </source>
</reference>
<keyword evidence="3" id="KW-1185">Reference proteome</keyword>
<name>T2GCU2_MEGG1</name>
<accession>T2GCU2</accession>
<sequence length="257" mass="27588">MFDLGLQLFRNNARAALLVGLLLSLPGLLATGLELVDSDLLNGPAFFGDSIDETMAPSPPAAAEDELTPPRLTVKNAITLGISLLQAFLFFPVSSGALTLLFTADLFGESMTWQQALRQAWQRKVPLCVTMALSTLCIILGMLLIVLGVYFALRFTLIYQTVMLEQADPKTALRRSGVLMKSNYWTALALVLLMWGLTIGVVIGVSVTASPLVAGVVQWVVEAGTMCAVSACYTALYFSARHAKEGFQLQPGASRAA</sequence>
<proteinExistence type="predicted"/>
<dbReference type="Proteomes" id="UP000016587">
    <property type="component" value="Chromosome"/>
</dbReference>
<dbReference type="AlphaFoldDB" id="T2GCU2"/>